<evidence type="ECO:0000256" key="15">
    <source>
        <dbReference type="ARBA" id="ARBA00046453"/>
    </source>
</evidence>
<keyword evidence="8" id="KW-0106">Calcium</keyword>
<evidence type="ECO:0000256" key="3">
    <source>
        <dbReference type="ARBA" id="ARBA00022525"/>
    </source>
</evidence>
<keyword evidence="11" id="KW-0654">Proteoglycan</keyword>
<comment type="function">
    <text evidence="14">Endothelial cell receptor that plays a critical role in regulating several physiological processes including hemostasis, coagulation, fibrinolysis, inflammation, and angiogenesis. Acts as a cofactor for thrombin activation of protein C/PROC on the surface of vascular endothelial cells leading to initiation of the activated protein C anticoagulant pathway. Also accelerates the activation of the plasma carboxypeptidase B2/CPB2, which catalyzes removal of C-terminal basic amino acids from its substrates including kinins or anaphylatoxins leading to fibrinolysis inhibition. Plays critical protective roles in changing the cleavage specificity of protease-activated receptor 1/PAR1, inhibiting endothelial cell permeability and inflammation. Suppresses inflammation distinctly from its anticoagulant cofactor activity by sequestering HMGB1 thereby preventing it from engaging cellular receptors such as RAGE and contributing to the inflammatory response.</text>
</comment>
<feature type="compositionally biased region" description="Basic and acidic residues" evidence="18">
    <location>
        <begin position="686"/>
        <end position="741"/>
    </location>
</feature>
<evidence type="ECO:0000256" key="14">
    <source>
        <dbReference type="ARBA" id="ARBA00045242"/>
    </source>
</evidence>
<feature type="domain" description="EGF-like" evidence="19">
    <location>
        <begin position="758"/>
        <end position="799"/>
    </location>
</feature>
<evidence type="ECO:0000256" key="18">
    <source>
        <dbReference type="SAM" id="MobiDB-lite"/>
    </source>
</evidence>
<dbReference type="Pfam" id="PF12947">
    <property type="entry name" value="EGF_3"/>
    <property type="match status" value="2"/>
</dbReference>
<keyword evidence="12 16" id="KW-1015">Disulfide bond</keyword>
<evidence type="ECO:0000259" key="20">
    <source>
        <dbReference type="PROSITE" id="PS50993"/>
    </source>
</evidence>
<keyword evidence="13" id="KW-0325">Glycoprotein</keyword>
<evidence type="ECO:0000256" key="10">
    <source>
        <dbReference type="ARBA" id="ARBA00022889"/>
    </source>
</evidence>
<dbReference type="KEGG" id="tpal:117650473"/>
<keyword evidence="9" id="KW-0084">Basement membrane</keyword>
<keyword evidence="4" id="KW-0272">Extracellular matrix</keyword>
<evidence type="ECO:0000256" key="9">
    <source>
        <dbReference type="ARBA" id="ARBA00022869"/>
    </source>
</evidence>
<dbReference type="FunFam" id="2.120.10.30:FF:000241">
    <property type="entry name" value="Low-density lipoprotein receptor-related protein 6"/>
    <property type="match status" value="1"/>
</dbReference>
<dbReference type="GO" id="GO:0005509">
    <property type="term" value="F:calcium ion binding"/>
    <property type="evidence" value="ECO:0007669"/>
    <property type="project" value="InterPro"/>
</dbReference>
<keyword evidence="10" id="KW-0130">Cell adhesion</keyword>
<evidence type="ECO:0000259" key="21">
    <source>
        <dbReference type="PROSITE" id="PS51220"/>
    </source>
</evidence>
<dbReference type="InterPro" id="IPR050778">
    <property type="entry name" value="Cueball_EGF_LRP_Nidogen"/>
</dbReference>
<dbReference type="FunFam" id="2.10.25.10:FF:000038">
    <property type="entry name" value="Fibrillin 2"/>
    <property type="match status" value="1"/>
</dbReference>
<evidence type="ECO:0000256" key="7">
    <source>
        <dbReference type="ARBA" id="ARBA00022737"/>
    </source>
</evidence>
<dbReference type="PROSITE" id="PS50026">
    <property type="entry name" value="EGF_3"/>
    <property type="match status" value="7"/>
</dbReference>
<feature type="repeat" description="LDL-receptor class B" evidence="17">
    <location>
        <begin position="1130"/>
        <end position="1172"/>
    </location>
</feature>
<feature type="repeat" description="LDL-receptor class B" evidence="17">
    <location>
        <begin position="1173"/>
        <end position="1218"/>
    </location>
</feature>
<feature type="domain" description="EGF-like" evidence="19">
    <location>
        <begin position="968"/>
        <end position="1009"/>
    </location>
</feature>
<dbReference type="OrthoDB" id="6375837at2759"/>
<dbReference type="Proteomes" id="UP000515158">
    <property type="component" value="Unplaced"/>
</dbReference>
<comment type="subcellular location">
    <subcellularLocation>
        <location evidence="1">Secreted</location>
        <location evidence="1">Extracellular space</location>
        <location evidence="1">Extracellular matrix</location>
        <location evidence="1">Basement membrane</location>
    </subcellularLocation>
</comment>
<dbReference type="GO" id="GO:0005604">
    <property type="term" value="C:basement membrane"/>
    <property type="evidence" value="ECO:0007669"/>
    <property type="project" value="UniProtKB-SubCell"/>
</dbReference>
<dbReference type="SUPFAM" id="SSF57184">
    <property type="entry name" value="Growth factor receptor domain"/>
    <property type="match status" value="1"/>
</dbReference>
<feature type="domain" description="EGF-like" evidence="19">
    <location>
        <begin position="926"/>
        <end position="965"/>
    </location>
</feature>
<dbReference type="InterPro" id="IPR000033">
    <property type="entry name" value="LDLR_classB_rpt"/>
</dbReference>
<evidence type="ECO:0000256" key="8">
    <source>
        <dbReference type="ARBA" id="ARBA00022837"/>
    </source>
</evidence>
<evidence type="ECO:0000256" key="12">
    <source>
        <dbReference type="ARBA" id="ARBA00023157"/>
    </source>
</evidence>
<dbReference type="SMART" id="SM00179">
    <property type="entry name" value="EGF_CA"/>
    <property type="match status" value="3"/>
</dbReference>
<dbReference type="InterPro" id="IPR009030">
    <property type="entry name" value="Growth_fac_rcpt_cys_sf"/>
</dbReference>
<dbReference type="SMART" id="SM00539">
    <property type="entry name" value="NIDO"/>
    <property type="match status" value="1"/>
</dbReference>
<evidence type="ECO:0000313" key="22">
    <source>
        <dbReference type="Proteomes" id="UP000515158"/>
    </source>
</evidence>
<dbReference type="PROSITE" id="PS51220">
    <property type="entry name" value="NIDO"/>
    <property type="match status" value="1"/>
</dbReference>
<evidence type="ECO:0000256" key="6">
    <source>
        <dbReference type="ARBA" id="ARBA00022729"/>
    </source>
</evidence>
<dbReference type="RefSeq" id="XP_034249826.1">
    <property type="nucleotide sequence ID" value="XM_034393935.1"/>
</dbReference>
<feature type="disulfide bond" evidence="16">
    <location>
        <begin position="978"/>
        <end position="995"/>
    </location>
</feature>
<dbReference type="PROSITE" id="PS01187">
    <property type="entry name" value="EGF_CA"/>
    <property type="match status" value="1"/>
</dbReference>
<dbReference type="PROSITE" id="PS50993">
    <property type="entry name" value="NIDOGEN_G2"/>
    <property type="match status" value="1"/>
</dbReference>
<dbReference type="SMART" id="SM00135">
    <property type="entry name" value="LY"/>
    <property type="match status" value="5"/>
</dbReference>
<dbReference type="PROSITE" id="PS00010">
    <property type="entry name" value="ASX_HYDROXYL"/>
    <property type="match status" value="1"/>
</dbReference>
<dbReference type="Pfam" id="PF00058">
    <property type="entry name" value="Ldl_recept_b"/>
    <property type="match status" value="3"/>
</dbReference>
<feature type="disulfide bond" evidence="16">
    <location>
        <begin position="848"/>
        <end position="865"/>
    </location>
</feature>
<dbReference type="InterPro" id="IPR001881">
    <property type="entry name" value="EGF-like_Ca-bd_dom"/>
</dbReference>
<dbReference type="GeneID" id="117650473"/>
<dbReference type="InterPro" id="IPR024731">
    <property type="entry name" value="NELL2-like_EGF"/>
</dbReference>
<keyword evidence="5 16" id="KW-0245">EGF-like domain</keyword>
<feature type="domain" description="EGF-like" evidence="19">
    <location>
        <begin position="558"/>
        <end position="596"/>
    </location>
</feature>
<protein>
    <recommendedName>
        <fullName evidence="2">Thrombomodulin</fullName>
    </recommendedName>
</protein>
<dbReference type="SMART" id="SM00682">
    <property type="entry name" value="G2F"/>
    <property type="match status" value="1"/>
</dbReference>
<feature type="domain" description="NIDO" evidence="21">
    <location>
        <begin position="115"/>
        <end position="264"/>
    </location>
</feature>
<feature type="repeat" description="LDL-receptor class B" evidence="17">
    <location>
        <begin position="1087"/>
        <end position="1129"/>
    </location>
</feature>
<evidence type="ECO:0000256" key="4">
    <source>
        <dbReference type="ARBA" id="ARBA00022530"/>
    </source>
</evidence>
<dbReference type="SUPFAM" id="SSF63825">
    <property type="entry name" value="YWTD domain"/>
    <property type="match status" value="1"/>
</dbReference>
<dbReference type="GO" id="GO:0005886">
    <property type="term" value="C:plasma membrane"/>
    <property type="evidence" value="ECO:0007669"/>
    <property type="project" value="TreeGrafter"/>
</dbReference>
<dbReference type="InterPro" id="IPR018097">
    <property type="entry name" value="EGF_Ca-bd_CS"/>
</dbReference>
<dbReference type="InParanoid" id="A0A6P8ZYD9"/>
<proteinExistence type="predicted"/>
<evidence type="ECO:0000256" key="17">
    <source>
        <dbReference type="PROSITE-ProRule" id="PRU00461"/>
    </source>
</evidence>
<dbReference type="InterPro" id="IPR015149">
    <property type="entry name" value="Tme5_EGF-like"/>
</dbReference>
<dbReference type="Pfam" id="PF09064">
    <property type="entry name" value="EGF_Tme5"/>
    <property type="match status" value="1"/>
</dbReference>
<dbReference type="CDD" id="cd00054">
    <property type="entry name" value="EGF_CA"/>
    <property type="match status" value="1"/>
</dbReference>
<comment type="subunit">
    <text evidence="15">Interacts with ITGAL, ITGAM and ITGB2. Interacts with thrombin/F2; this interaction switches the specificity of thrombin from a procoagulant to an anticoagulant and antifibrinolytic protease. Interacts with ANGP1 and ANGP2; these interactions significantly inhibit the generation of activated PC and TAFIa/CPB2 by the thrombin/thrombomodulin complex. Interacts with PF4; this interaction enhances generation of activated protein C. Interacts with HMGB1; this interaction inhibits HMGB1 inflammatory activity.</text>
</comment>
<keyword evidence="7" id="KW-0677">Repeat</keyword>
<accession>A0A6P8ZYD9</accession>
<dbReference type="InterPro" id="IPR000152">
    <property type="entry name" value="EGF-type_Asp/Asn_hydroxyl_site"/>
</dbReference>
<dbReference type="InterPro" id="IPR009017">
    <property type="entry name" value="GFP"/>
</dbReference>
<feature type="domain" description="EGF-like" evidence="19">
    <location>
        <begin position="608"/>
        <end position="648"/>
    </location>
</feature>
<dbReference type="PANTHER" id="PTHR46513:SF13">
    <property type="entry name" value="EGF-LIKE DOMAIN-CONTAINING PROTEIN"/>
    <property type="match status" value="1"/>
</dbReference>
<dbReference type="Pfam" id="PF07474">
    <property type="entry name" value="G2F"/>
    <property type="match status" value="1"/>
</dbReference>
<dbReference type="SUPFAM" id="SSF54511">
    <property type="entry name" value="GFP-like"/>
    <property type="match status" value="1"/>
</dbReference>
<dbReference type="PROSITE" id="PS01186">
    <property type="entry name" value="EGF_2"/>
    <property type="match status" value="5"/>
</dbReference>
<dbReference type="InterPro" id="IPR006605">
    <property type="entry name" value="G2_nidogen/fibulin_G2F"/>
</dbReference>
<evidence type="ECO:0000256" key="13">
    <source>
        <dbReference type="ARBA" id="ARBA00023180"/>
    </source>
</evidence>
<feature type="domain" description="EGF-like" evidence="19">
    <location>
        <begin position="881"/>
        <end position="923"/>
    </location>
</feature>
<dbReference type="SMART" id="SM00181">
    <property type="entry name" value="EGF"/>
    <property type="match status" value="9"/>
</dbReference>
<sequence>MAASTTPRRRPQGAAACAGVGVVALLLLQSAGAVQLSEFYPFGASVGPNVSQQALPTSYSRDSASVEARLRVPIHFYDVAYESVFVNTNGLLSFLTDIPQFLNLQFPLDYPVIAPFYANVDTSASGTVYFYESEEAADLQKAAVSVRRSFSSSTFQPTSVFVATWERVGYFSQGADKVNTFQVAVSSDGTQSYAEFLYADDGIQWVRGVSRQQGLPDARAQVGFVGGDGSFFEVRGSGTDHVINVNKWTNVNVPGHYAFRISPTEDHQIVQADLADAAPVDNATCVNDNTLCHSFGRCTETVSGESCCVCNDGYYGNGRQCLSQVVPLRVMGRLFGVLNEINITALDLQSYVLVQDGRSYTALSRVPADVGAELQLLTPVAMSIAWMFAKPAAVGAPNGFTLTGGTLTHSIEQFFPQSGERLTLTLRYLGLDVFDQLRLEVEVQGAAPSLPAGAKVNMVEHEEFFTRQAPGVLHASSRQAYTLDDAPLEHRFTVEQRIEYAECGMPAWLDDAVAAPADSQDEAQGLKLKASLSLISFEPSDNIVRFAPIAKITNKLNETDPCEEGRYRCGANSFCAPSGDSFECHCSAGYQKLVTEETVQNGVEECVDIDECLLGRLPCSPNARCINTPGGFSCECLPGFQGNGASCEPVVTQRSCAELGCDPVAGDCRDNRCFCVEGYEGDGYRCRPVRVDPREQDRRQPDPRYPDADPRYPDPRQPDPRYPDPDPRYPDPRYPDQRQPEPEPYPPRSNPNYQAPPPAPPCTVAEDCSPHGVCTLDERTGAKACVCLHGFDGDGITCQHVDLQPHCDPDGVSNCVCPEAYILDTNICLPAAEAAEESEISCDSANNCHPHASCVYVPALLQHKCVCNVGFSGDGFECSNNAGSCLDLQDCHPYAECKLLEHEDRYDCACRAGFKGDGRLQCVRDEPPGCEVTRDCHPEARCMPVGRKYQCVCGAGTQGDGKTCERTTPPGCEVLQDCGRFAECLRVRGEAGYRCQCLPGYLGDGYRCDVDSSRQREREREWERLSCGPAGSRRCTEKDSDYMVVAQGMALMKVPLLPPQTASQAGQPLQIHYFQEAIGVDVDCEEQRIYWSDVASKSIKSMFYNGTGINTFLDAEIVSPEGIAVDWVSRNIYWADSSKDTIEVASLDTKGRTTLVRDGLVNPRGIALHPQRGKLFWSDWDRAAPKLEWANLDGSQREVFLQGNAVKLPNSLAIDFDRDELCWADAGTKSIECIGISSAIRRTVVANVTYPFGLAMSEDNYFWTDWQSHKVESASRPEGAPRPAKDVPLGGSGKMYGLVVVPEACKRMQNPCGWQRGYCNPDQICLPDGHGNRRCVCPENQTCVEE</sequence>
<feature type="domain" description="EGF-like" evidence="19">
    <location>
        <begin position="838"/>
        <end position="877"/>
    </location>
</feature>
<dbReference type="Gene3D" id="2.10.25.10">
    <property type="entry name" value="Laminin"/>
    <property type="match status" value="7"/>
</dbReference>
<dbReference type="Pfam" id="PF06119">
    <property type="entry name" value="NIDO"/>
    <property type="match status" value="1"/>
</dbReference>
<name>A0A6P8ZYD9_THRPL</name>
<dbReference type="GO" id="GO:0017147">
    <property type="term" value="F:Wnt-protein binding"/>
    <property type="evidence" value="ECO:0007669"/>
    <property type="project" value="TreeGrafter"/>
</dbReference>
<dbReference type="PANTHER" id="PTHR46513">
    <property type="entry name" value="VITELLOGENIN RECEPTOR-LIKE PROTEIN-RELATED-RELATED"/>
    <property type="match status" value="1"/>
</dbReference>
<evidence type="ECO:0000313" key="23">
    <source>
        <dbReference type="RefSeq" id="XP_034249826.1"/>
    </source>
</evidence>
<keyword evidence="22" id="KW-1185">Reference proteome</keyword>
<dbReference type="GO" id="GO:0042813">
    <property type="term" value="F:Wnt receptor activity"/>
    <property type="evidence" value="ECO:0007669"/>
    <property type="project" value="TreeGrafter"/>
</dbReference>
<feature type="disulfide bond" evidence="16">
    <location>
        <begin position="891"/>
        <end position="908"/>
    </location>
</feature>
<evidence type="ECO:0000256" key="11">
    <source>
        <dbReference type="ARBA" id="ARBA00022974"/>
    </source>
</evidence>
<dbReference type="FunCoup" id="A0A6P8ZYD9">
    <property type="interactions" value="31"/>
</dbReference>
<dbReference type="InterPro" id="IPR011042">
    <property type="entry name" value="6-blade_b-propeller_TolB-like"/>
</dbReference>
<feature type="domain" description="Nidogen G2 beta-barrel" evidence="20">
    <location>
        <begin position="326"/>
        <end position="562"/>
    </location>
</feature>
<dbReference type="PROSITE" id="PS51120">
    <property type="entry name" value="LDLRB"/>
    <property type="match status" value="3"/>
</dbReference>
<evidence type="ECO:0000259" key="19">
    <source>
        <dbReference type="PROSITE" id="PS50026"/>
    </source>
</evidence>
<evidence type="ECO:0000256" key="2">
    <source>
        <dbReference type="ARBA" id="ARBA00019822"/>
    </source>
</evidence>
<dbReference type="InterPro" id="IPR000742">
    <property type="entry name" value="EGF"/>
</dbReference>
<dbReference type="Gene3D" id="2.120.10.30">
    <property type="entry name" value="TolB, C-terminal domain"/>
    <property type="match status" value="1"/>
</dbReference>
<evidence type="ECO:0000256" key="1">
    <source>
        <dbReference type="ARBA" id="ARBA00004302"/>
    </source>
</evidence>
<evidence type="ECO:0000256" key="16">
    <source>
        <dbReference type="PROSITE-ProRule" id="PRU00076"/>
    </source>
</evidence>
<dbReference type="Gene3D" id="2.40.155.10">
    <property type="entry name" value="Green fluorescent protein"/>
    <property type="match status" value="1"/>
</dbReference>
<dbReference type="GO" id="GO:0007160">
    <property type="term" value="P:cell-matrix adhesion"/>
    <property type="evidence" value="ECO:0007669"/>
    <property type="project" value="InterPro"/>
</dbReference>
<feature type="disulfide bond" evidence="16">
    <location>
        <begin position="768"/>
        <end position="785"/>
    </location>
</feature>
<dbReference type="InterPro" id="IPR003886">
    <property type="entry name" value="NIDO_dom"/>
</dbReference>
<organism evidence="23">
    <name type="scientific">Thrips palmi</name>
    <name type="common">Melon thrips</name>
    <dbReference type="NCBI Taxonomy" id="161013"/>
    <lineage>
        <taxon>Eukaryota</taxon>
        <taxon>Metazoa</taxon>
        <taxon>Ecdysozoa</taxon>
        <taxon>Arthropoda</taxon>
        <taxon>Hexapoda</taxon>
        <taxon>Insecta</taxon>
        <taxon>Pterygota</taxon>
        <taxon>Neoptera</taxon>
        <taxon>Paraneoptera</taxon>
        <taxon>Thysanoptera</taxon>
        <taxon>Terebrantia</taxon>
        <taxon>Thripoidea</taxon>
        <taxon>Thripidae</taxon>
        <taxon>Thrips</taxon>
    </lineage>
</organism>
<dbReference type="GO" id="GO:0060070">
    <property type="term" value="P:canonical Wnt signaling pathway"/>
    <property type="evidence" value="ECO:0007669"/>
    <property type="project" value="TreeGrafter"/>
</dbReference>
<feature type="compositionally biased region" description="Pro residues" evidence="18">
    <location>
        <begin position="742"/>
        <end position="759"/>
    </location>
</feature>
<evidence type="ECO:0000256" key="5">
    <source>
        <dbReference type="ARBA" id="ARBA00022536"/>
    </source>
</evidence>
<gene>
    <name evidence="23" type="primary">LOC117650473</name>
</gene>
<keyword evidence="6" id="KW-0732">Signal</keyword>
<feature type="region of interest" description="Disordered" evidence="18">
    <location>
        <begin position="686"/>
        <end position="759"/>
    </location>
</feature>
<reference evidence="23" key="1">
    <citation type="submission" date="2025-08" db="UniProtKB">
        <authorList>
            <consortium name="RefSeq"/>
        </authorList>
    </citation>
    <scope>IDENTIFICATION</scope>
    <source>
        <tissue evidence="23">Total insect</tissue>
    </source>
</reference>
<comment type="caution">
    <text evidence="16">Lacks conserved residue(s) required for the propagation of feature annotation.</text>
</comment>
<keyword evidence="3" id="KW-0964">Secreted</keyword>